<comment type="caution">
    <text evidence="1">The sequence shown here is derived from an EMBL/GenBank/DDBJ whole genome shotgun (WGS) entry which is preliminary data.</text>
</comment>
<accession>A0A9X3CA93</accession>
<name>A0A9X3CA93_9FLAO</name>
<sequence>MKIAIKISNYHLSFINEMIADYLPAEQKGFRKEDKSLFYLMNEIAAKLLKKAIDKKGTSKPFTITLKYYEAFTLHKFILIYMDYEEGEKKRVTREILGTINQKLT</sequence>
<gene>
    <name evidence="1" type="ORF">OIU80_19770</name>
</gene>
<dbReference type="Proteomes" id="UP001151133">
    <property type="component" value="Unassembled WGS sequence"/>
</dbReference>
<keyword evidence="2" id="KW-1185">Reference proteome</keyword>
<evidence type="ECO:0000313" key="1">
    <source>
        <dbReference type="EMBL" id="MCV9934525.1"/>
    </source>
</evidence>
<evidence type="ECO:0000313" key="2">
    <source>
        <dbReference type="Proteomes" id="UP001151133"/>
    </source>
</evidence>
<proteinExistence type="predicted"/>
<dbReference type="AlphaFoldDB" id="A0A9X3CA93"/>
<protein>
    <submittedName>
        <fullName evidence="1">Uncharacterized protein</fullName>
    </submittedName>
</protein>
<dbReference type="EMBL" id="JAOZEV010000026">
    <property type="protein sequence ID" value="MCV9934525.1"/>
    <property type="molecule type" value="Genomic_DNA"/>
</dbReference>
<reference evidence="1" key="1">
    <citation type="submission" date="2022-10" db="EMBL/GenBank/DDBJ databases">
        <title>Two novel species of Flavobacterium.</title>
        <authorList>
            <person name="Liu Q."/>
            <person name="Xin Y.-H."/>
        </authorList>
    </citation>
    <scope>NUCLEOTIDE SEQUENCE</scope>
    <source>
        <strain evidence="1">LS1R47</strain>
    </source>
</reference>
<organism evidence="1 2">
    <name type="scientific">Flavobacterium frigoritolerans</name>
    <dbReference type="NCBI Taxonomy" id="2987686"/>
    <lineage>
        <taxon>Bacteria</taxon>
        <taxon>Pseudomonadati</taxon>
        <taxon>Bacteroidota</taxon>
        <taxon>Flavobacteriia</taxon>
        <taxon>Flavobacteriales</taxon>
        <taxon>Flavobacteriaceae</taxon>
        <taxon>Flavobacterium</taxon>
    </lineage>
</organism>
<dbReference type="RefSeq" id="WP_264288694.1">
    <property type="nucleotide sequence ID" value="NZ_JAOZEV010000026.1"/>
</dbReference>